<dbReference type="AlphaFoldDB" id="A0AB73BTS3"/>
<gene>
    <name evidence="1" type="ORF">FUSO3_10650</name>
</gene>
<organism evidence="1 2">
    <name type="scientific">Fusobacterium necrophorum BL</name>
    <dbReference type="NCBI Taxonomy" id="1441732"/>
    <lineage>
        <taxon>Bacteria</taxon>
        <taxon>Fusobacteriati</taxon>
        <taxon>Fusobacteriota</taxon>
        <taxon>Fusobacteriia</taxon>
        <taxon>Fusobacteriales</taxon>
        <taxon>Fusobacteriaceae</taxon>
        <taxon>Fusobacterium</taxon>
    </lineage>
</organism>
<dbReference type="EMBL" id="JAAC01000195">
    <property type="protein sequence ID" value="KDE61272.1"/>
    <property type="molecule type" value="Genomic_DNA"/>
</dbReference>
<evidence type="ECO:0000313" key="1">
    <source>
        <dbReference type="EMBL" id="KDE61272.1"/>
    </source>
</evidence>
<comment type="caution">
    <text evidence="1">The sequence shown here is derived from an EMBL/GenBank/DDBJ whole genome shotgun (WGS) entry which is preliminary data.</text>
</comment>
<name>A0AB73BTS3_9FUSO</name>
<accession>A0AB73BTS3</accession>
<sequence>MEGMALSLVSEGRKLGEVGRRRFLHLEKKY</sequence>
<proteinExistence type="predicted"/>
<evidence type="ECO:0000313" key="2">
    <source>
        <dbReference type="Proteomes" id="UP000027473"/>
    </source>
</evidence>
<protein>
    <submittedName>
        <fullName evidence="1">Uncharacterized protein</fullName>
    </submittedName>
</protein>
<dbReference type="Proteomes" id="UP000027473">
    <property type="component" value="Unassembled WGS sequence"/>
</dbReference>
<reference evidence="1 2" key="1">
    <citation type="submission" date="2014-01" db="EMBL/GenBank/DDBJ databases">
        <title>Comparative genomics of Fusobacterium necrophorum wild isolates.</title>
        <authorList>
            <person name="Kittichotirat W."/>
            <person name="Bumgarner R.E."/>
            <person name="Lawrence P."/>
        </authorList>
    </citation>
    <scope>NUCLEOTIDE SEQUENCE [LARGE SCALE GENOMIC DNA]</scope>
    <source>
        <strain evidence="1 2">BL</strain>
    </source>
</reference>